<dbReference type="OrthoDB" id="2974164at2759"/>
<comment type="caution">
    <text evidence="2">The sequence shown here is derived from an EMBL/GenBank/DDBJ whole genome shotgun (WGS) entry which is preliminary data.</text>
</comment>
<feature type="region of interest" description="Disordered" evidence="1">
    <location>
        <begin position="30"/>
        <end position="49"/>
    </location>
</feature>
<dbReference type="Proteomes" id="UP000807469">
    <property type="component" value="Unassembled WGS sequence"/>
</dbReference>
<dbReference type="EMBL" id="MU155321">
    <property type="protein sequence ID" value="KAF9475729.1"/>
    <property type="molecule type" value="Genomic_DNA"/>
</dbReference>
<organism evidence="2 3">
    <name type="scientific">Pholiota conissans</name>
    <dbReference type="NCBI Taxonomy" id="109636"/>
    <lineage>
        <taxon>Eukaryota</taxon>
        <taxon>Fungi</taxon>
        <taxon>Dikarya</taxon>
        <taxon>Basidiomycota</taxon>
        <taxon>Agaricomycotina</taxon>
        <taxon>Agaricomycetes</taxon>
        <taxon>Agaricomycetidae</taxon>
        <taxon>Agaricales</taxon>
        <taxon>Agaricineae</taxon>
        <taxon>Strophariaceae</taxon>
        <taxon>Pholiota</taxon>
    </lineage>
</organism>
<sequence>LFYWIVFPVVQADLDKFCTWWNQHTVMHQSEKDMSSGRVPQHAVEYPLT</sequence>
<evidence type="ECO:0000313" key="3">
    <source>
        <dbReference type="Proteomes" id="UP000807469"/>
    </source>
</evidence>
<dbReference type="AlphaFoldDB" id="A0A9P5YUK6"/>
<reference evidence="2" key="1">
    <citation type="submission" date="2020-11" db="EMBL/GenBank/DDBJ databases">
        <authorList>
            <consortium name="DOE Joint Genome Institute"/>
            <person name="Ahrendt S."/>
            <person name="Riley R."/>
            <person name="Andreopoulos W."/>
            <person name="Labutti K."/>
            <person name="Pangilinan J."/>
            <person name="Ruiz-Duenas F.J."/>
            <person name="Barrasa J.M."/>
            <person name="Sanchez-Garcia M."/>
            <person name="Camarero S."/>
            <person name="Miyauchi S."/>
            <person name="Serrano A."/>
            <person name="Linde D."/>
            <person name="Babiker R."/>
            <person name="Drula E."/>
            <person name="Ayuso-Fernandez I."/>
            <person name="Pacheco R."/>
            <person name="Padilla G."/>
            <person name="Ferreira P."/>
            <person name="Barriuso J."/>
            <person name="Kellner H."/>
            <person name="Castanera R."/>
            <person name="Alfaro M."/>
            <person name="Ramirez L."/>
            <person name="Pisabarro A.G."/>
            <person name="Kuo A."/>
            <person name="Tritt A."/>
            <person name="Lipzen A."/>
            <person name="He G."/>
            <person name="Yan M."/>
            <person name="Ng V."/>
            <person name="Cullen D."/>
            <person name="Martin F."/>
            <person name="Rosso M.-N."/>
            <person name="Henrissat B."/>
            <person name="Hibbett D."/>
            <person name="Martinez A.T."/>
            <person name="Grigoriev I.V."/>
        </authorList>
    </citation>
    <scope>NUCLEOTIDE SEQUENCE</scope>
    <source>
        <strain evidence="2">CIRM-BRFM 674</strain>
    </source>
</reference>
<accession>A0A9P5YUK6</accession>
<gene>
    <name evidence="2" type="ORF">BDN70DRAFT_813570</name>
</gene>
<name>A0A9P5YUK6_9AGAR</name>
<evidence type="ECO:0000313" key="2">
    <source>
        <dbReference type="EMBL" id="KAF9475729.1"/>
    </source>
</evidence>
<feature type="non-terminal residue" evidence="2">
    <location>
        <position position="1"/>
    </location>
</feature>
<proteinExistence type="predicted"/>
<keyword evidence="3" id="KW-1185">Reference proteome</keyword>
<protein>
    <submittedName>
        <fullName evidence="2">Uncharacterized protein</fullName>
    </submittedName>
</protein>
<evidence type="ECO:0000256" key="1">
    <source>
        <dbReference type="SAM" id="MobiDB-lite"/>
    </source>
</evidence>